<comment type="caution">
    <text evidence="1">The sequence shown here is derived from an EMBL/GenBank/DDBJ whole genome shotgun (WGS) entry which is preliminary data.</text>
</comment>
<proteinExistence type="predicted"/>
<dbReference type="AlphaFoldDB" id="A0A0G0Q0G0"/>
<name>A0A0G0Q0G0_UNCC2</name>
<accession>A0A0G0Q0G0</accession>
<evidence type="ECO:0000313" key="2">
    <source>
        <dbReference type="Proteomes" id="UP000034207"/>
    </source>
</evidence>
<evidence type="ECO:0000313" key="1">
    <source>
        <dbReference type="EMBL" id="KKQ95146.1"/>
    </source>
</evidence>
<dbReference type="Proteomes" id="UP000034207">
    <property type="component" value="Unassembled WGS sequence"/>
</dbReference>
<organism evidence="1 2">
    <name type="scientific">candidate division CPR2 bacterium GW2011_GWC2_39_10</name>
    <dbReference type="NCBI Taxonomy" id="1618345"/>
    <lineage>
        <taxon>Bacteria</taxon>
        <taxon>Bacteria division CPR2</taxon>
    </lineage>
</organism>
<gene>
    <name evidence="1" type="ORF">UT18_C0003G0005</name>
</gene>
<sequence>MKQSIETALRQRGQEIISQSGDMHILLPYLEAESTDTLKAILYKLLNFESFRREFRQWAYSKEPVKNKSFLSYLNICCLFQKDFDKQFQNQEKRIQKYAHTFEWFISQMLIKKFGAKATGFGIRLKDASPDDEFDCIGLIDDGLTFVECKTGNKDILSEIEKFSRRDAELCADYSFFILDRDYIFSKSDDVPELKKSFSTKLGLDSVYRIAINKLYFYGVIVKDRYFLICPGFSNLEEKVRYMFRYQLALRENLNFYEVRDFHVEKIDFIENKDNELVV</sequence>
<dbReference type="EMBL" id="LBVV01000003">
    <property type="protein sequence ID" value="KKQ95146.1"/>
    <property type="molecule type" value="Genomic_DNA"/>
</dbReference>
<reference evidence="1 2" key="1">
    <citation type="journal article" date="2015" name="Nature">
        <title>rRNA introns, odd ribosomes, and small enigmatic genomes across a large radiation of phyla.</title>
        <authorList>
            <person name="Brown C.T."/>
            <person name="Hug L.A."/>
            <person name="Thomas B.C."/>
            <person name="Sharon I."/>
            <person name="Castelle C.J."/>
            <person name="Singh A."/>
            <person name="Wilkins M.J."/>
            <person name="Williams K.H."/>
            <person name="Banfield J.F."/>
        </authorList>
    </citation>
    <scope>NUCLEOTIDE SEQUENCE [LARGE SCALE GENOMIC DNA]</scope>
</reference>
<protein>
    <submittedName>
        <fullName evidence="1">Uncharacterized protein</fullName>
    </submittedName>
</protein>